<gene>
    <name evidence="3" type="ORF">GPAL_2931</name>
</gene>
<comment type="caution">
    <text evidence="3">The sequence shown here is derived from an EMBL/GenBank/DDBJ whole genome shotgun (WGS) entry which is preliminary data.</text>
</comment>
<dbReference type="STRING" id="1121922.GCA_000428905_00414"/>
<accession>K6ZHF5</accession>
<dbReference type="PANTHER" id="PTHR45947:SF14">
    <property type="entry name" value="SLL1723 PROTEIN"/>
    <property type="match status" value="1"/>
</dbReference>
<keyword evidence="4" id="KW-1185">Reference proteome</keyword>
<feature type="domain" description="Glycosyl transferase family 1" evidence="1">
    <location>
        <begin position="185"/>
        <end position="346"/>
    </location>
</feature>
<dbReference type="AlphaFoldDB" id="K6ZHF5"/>
<evidence type="ECO:0000313" key="4">
    <source>
        <dbReference type="Proteomes" id="UP000006251"/>
    </source>
</evidence>
<feature type="domain" description="Glycosyltransferase subfamily 4-like N-terminal" evidence="2">
    <location>
        <begin position="18"/>
        <end position="171"/>
    </location>
</feature>
<reference evidence="4" key="1">
    <citation type="journal article" date="2014" name="Environ. Microbiol.">
        <title>Comparative genomics of the marine bacterial genus Glaciecola reveals the high degree of genomic diversity and genomic characteristic for cold adaptation.</title>
        <authorList>
            <person name="Qin Q.L."/>
            <person name="Xie B.B."/>
            <person name="Yu Y."/>
            <person name="Shu Y.L."/>
            <person name="Rong J.C."/>
            <person name="Zhang Y.J."/>
            <person name="Zhao D.L."/>
            <person name="Chen X.L."/>
            <person name="Zhang X.Y."/>
            <person name="Chen B."/>
            <person name="Zhou B.C."/>
            <person name="Zhang Y.Z."/>
        </authorList>
    </citation>
    <scope>NUCLEOTIDE SEQUENCE [LARGE SCALE GENOMIC DNA]</scope>
    <source>
        <strain evidence="4">ACAM 615</strain>
    </source>
</reference>
<dbReference type="OrthoDB" id="9775208at2"/>
<dbReference type="Pfam" id="PF13439">
    <property type="entry name" value="Glyco_transf_4"/>
    <property type="match status" value="1"/>
</dbReference>
<protein>
    <submittedName>
        <fullName evidence="3">Glycosyl transferase, group 1</fullName>
    </submittedName>
</protein>
<dbReference type="Pfam" id="PF00534">
    <property type="entry name" value="Glycos_transf_1"/>
    <property type="match status" value="1"/>
</dbReference>
<evidence type="ECO:0000259" key="2">
    <source>
        <dbReference type="Pfam" id="PF13439"/>
    </source>
</evidence>
<dbReference type="PANTHER" id="PTHR45947">
    <property type="entry name" value="SULFOQUINOVOSYL TRANSFERASE SQD2"/>
    <property type="match status" value="1"/>
</dbReference>
<dbReference type="EMBL" id="BAEQ01000050">
    <property type="protein sequence ID" value="GAC29782.1"/>
    <property type="molecule type" value="Genomic_DNA"/>
</dbReference>
<dbReference type="Gene3D" id="3.40.50.2000">
    <property type="entry name" value="Glycogen Phosphorylase B"/>
    <property type="match status" value="2"/>
</dbReference>
<dbReference type="InterPro" id="IPR001296">
    <property type="entry name" value="Glyco_trans_1"/>
</dbReference>
<name>K6ZHF5_9ALTE</name>
<dbReference type="CDD" id="cd03811">
    <property type="entry name" value="GT4_GT28_WabH-like"/>
    <property type="match status" value="1"/>
</dbReference>
<dbReference type="GO" id="GO:0016757">
    <property type="term" value="F:glycosyltransferase activity"/>
    <property type="evidence" value="ECO:0007669"/>
    <property type="project" value="InterPro"/>
</dbReference>
<dbReference type="Proteomes" id="UP000006251">
    <property type="component" value="Unassembled WGS sequence"/>
</dbReference>
<dbReference type="InterPro" id="IPR028098">
    <property type="entry name" value="Glyco_trans_4-like_N"/>
</dbReference>
<dbReference type="SUPFAM" id="SSF53756">
    <property type="entry name" value="UDP-Glycosyltransferase/glycogen phosphorylase"/>
    <property type="match status" value="1"/>
</dbReference>
<sequence>MNQHKKNILHITYDMRIGGTEMVIKNIIEGSDNSVCMSIFCIEEPLGPWGQDLQQAGIKVSTFARKDGFDTSLISAIKKHVKQHNIDIVHCHQYTPWVYGALAVIGLSTKVIFTEHGRFYPDSSNWKRRFVNPLLAMMTHRLTAISEATKQALIKYEFLTAGKIDVIYNGIKGLEFNESAALDIKTRLNIQTDDIVFGTIARLDPIKNHSMMLKAFAEVTKKNPKTKLIIVGDGELMPALKLLIQTLDIEDSVILTGYIPYPKDYLAIFDIFLLSSLSEGTSMTLLEAMSLAKPCIVTDAGGNKEIVTHGETGLVTDNDNMLQFADAMLALANDKNTRERYGQNARVVFDEKYDVRHLSAAYANIYDH</sequence>
<evidence type="ECO:0000313" key="3">
    <source>
        <dbReference type="EMBL" id="GAC29782.1"/>
    </source>
</evidence>
<keyword evidence="3" id="KW-0808">Transferase</keyword>
<dbReference type="InterPro" id="IPR050194">
    <property type="entry name" value="Glycosyltransferase_grp1"/>
</dbReference>
<evidence type="ECO:0000259" key="1">
    <source>
        <dbReference type="Pfam" id="PF00534"/>
    </source>
</evidence>
<dbReference type="RefSeq" id="WP_006013146.1">
    <property type="nucleotide sequence ID" value="NZ_BAEQ01000050.1"/>
</dbReference>
<proteinExistence type="predicted"/>
<organism evidence="3 4">
    <name type="scientific">Brumicola pallidula DSM 14239 = ACAM 615</name>
    <dbReference type="NCBI Taxonomy" id="1121922"/>
    <lineage>
        <taxon>Bacteria</taxon>
        <taxon>Pseudomonadati</taxon>
        <taxon>Pseudomonadota</taxon>
        <taxon>Gammaproteobacteria</taxon>
        <taxon>Alteromonadales</taxon>
        <taxon>Alteromonadaceae</taxon>
        <taxon>Brumicola</taxon>
    </lineage>
</organism>